<comment type="cofactor">
    <cofactor evidence="3">
        <name>Co(2+)</name>
        <dbReference type="ChEBI" id="CHEBI:48828"/>
    </cofactor>
</comment>
<evidence type="ECO:0000256" key="4">
    <source>
        <dbReference type="ARBA" id="ARBA00001947"/>
    </source>
</evidence>
<feature type="binding site" evidence="10 14">
    <location>
        <position position="7"/>
    </location>
    <ligand>
        <name>substrate</name>
    </ligand>
</feature>
<feature type="binding site" evidence="10 13">
    <location>
        <position position="32"/>
    </location>
    <ligand>
        <name>a divalent metal cation</name>
        <dbReference type="ChEBI" id="CHEBI:60240"/>
    </ligand>
</feature>
<dbReference type="InterPro" id="IPR011060">
    <property type="entry name" value="RibuloseP-bd_barrel"/>
</dbReference>
<comment type="cofactor">
    <cofactor evidence="5">
        <name>Fe(2+)</name>
        <dbReference type="ChEBI" id="CHEBI:29033"/>
    </cofactor>
</comment>
<organism evidence="15 16">
    <name type="scientific">Methylorubrum populi</name>
    <dbReference type="NCBI Taxonomy" id="223967"/>
    <lineage>
        <taxon>Bacteria</taxon>
        <taxon>Pseudomonadati</taxon>
        <taxon>Pseudomonadota</taxon>
        <taxon>Alphaproteobacteria</taxon>
        <taxon>Hyphomicrobiales</taxon>
        <taxon>Methylobacteriaceae</taxon>
        <taxon>Methylorubrum</taxon>
    </lineage>
</organism>
<accession>A0A160PA88</accession>
<evidence type="ECO:0000256" key="5">
    <source>
        <dbReference type="ARBA" id="ARBA00001954"/>
    </source>
</evidence>
<dbReference type="GO" id="GO:0005737">
    <property type="term" value="C:cytoplasm"/>
    <property type="evidence" value="ECO:0007669"/>
    <property type="project" value="UniProtKB-ARBA"/>
</dbReference>
<dbReference type="PIRSF" id="PIRSF001461">
    <property type="entry name" value="RPE"/>
    <property type="match status" value="1"/>
</dbReference>
<evidence type="ECO:0000256" key="8">
    <source>
        <dbReference type="ARBA" id="ARBA00022723"/>
    </source>
</evidence>
<name>A0A160PA88_9HYPH</name>
<feature type="binding site" evidence="10 13">
    <location>
        <position position="34"/>
    </location>
    <ligand>
        <name>a divalent metal cation</name>
        <dbReference type="ChEBI" id="CHEBI:60240"/>
    </ligand>
</feature>
<evidence type="ECO:0000256" key="13">
    <source>
        <dbReference type="PIRSR" id="PIRSR001461-2"/>
    </source>
</evidence>
<dbReference type="GO" id="GO:0019323">
    <property type="term" value="P:pentose catabolic process"/>
    <property type="evidence" value="ECO:0007669"/>
    <property type="project" value="UniProtKB-UniRule"/>
</dbReference>
<sequence length="227" mass="23388">MTILAPSILAADFARLGEETRAIAQAGADWIHLDVMDGHFVPNISFGPAVVKALRPWTDKFFDVHLMIAPADPYLAAFAEAGADAITVHVEAGPHIHRSLQTIRGLGKRAGVALNPGTPASLIEPVLDMVDLVLVMTVNPGFGGQSFIHSALETIARVKAMTAGRSIDISVDGGITPETAGPAAQAGANILVAGSAAFKGGPDHYAKNVAAIRAAADAASGRDGVRC</sequence>
<gene>
    <name evidence="15" type="primary">cbbE2</name>
    <name evidence="10" type="synonym">rpe</name>
    <name evidence="15" type="ORF">MPPM_1022</name>
</gene>
<comment type="cofactor">
    <cofactor evidence="4">
        <name>Zn(2+)</name>
        <dbReference type="ChEBI" id="CHEBI:29105"/>
    </cofactor>
</comment>
<dbReference type="PANTHER" id="PTHR11749">
    <property type="entry name" value="RIBULOSE-5-PHOSPHATE-3-EPIMERASE"/>
    <property type="match status" value="1"/>
</dbReference>
<dbReference type="Gene3D" id="3.20.20.70">
    <property type="entry name" value="Aldolase class I"/>
    <property type="match status" value="1"/>
</dbReference>
<proteinExistence type="inferred from homology"/>
<comment type="cofactor">
    <cofactor evidence="10 13">
        <name>a divalent metal cation</name>
        <dbReference type="ChEBI" id="CHEBI:60240"/>
    </cofactor>
    <text evidence="10 13">Binds 1 divalent metal cation per subunit.</text>
</comment>
<feature type="binding site" evidence="10 13">
    <location>
        <position position="65"/>
    </location>
    <ligand>
        <name>a divalent metal cation</name>
        <dbReference type="ChEBI" id="CHEBI:60240"/>
    </ligand>
</feature>
<feature type="binding site" evidence="10 14">
    <location>
        <begin position="141"/>
        <end position="144"/>
    </location>
    <ligand>
        <name>substrate</name>
    </ligand>
</feature>
<evidence type="ECO:0000256" key="2">
    <source>
        <dbReference type="ARBA" id="ARBA00001936"/>
    </source>
</evidence>
<feature type="binding site" evidence="14">
    <location>
        <position position="174"/>
    </location>
    <ligand>
        <name>substrate</name>
    </ligand>
</feature>
<feature type="binding site" evidence="10 14">
    <location>
        <begin position="194"/>
        <end position="195"/>
    </location>
    <ligand>
        <name>substrate</name>
    </ligand>
</feature>
<dbReference type="OrthoDB" id="1645589at2"/>
<evidence type="ECO:0000256" key="12">
    <source>
        <dbReference type="PIRSR" id="PIRSR001461-1"/>
    </source>
</evidence>
<dbReference type="Pfam" id="PF00834">
    <property type="entry name" value="Ribul_P_3_epim"/>
    <property type="match status" value="1"/>
</dbReference>
<dbReference type="FunFam" id="3.20.20.70:FF:000004">
    <property type="entry name" value="Ribulose-phosphate 3-epimerase"/>
    <property type="match status" value="1"/>
</dbReference>
<dbReference type="InterPro" id="IPR026019">
    <property type="entry name" value="Ribul_P_3_epim"/>
</dbReference>
<evidence type="ECO:0000256" key="6">
    <source>
        <dbReference type="ARBA" id="ARBA00009541"/>
    </source>
</evidence>
<comment type="catalytic activity">
    <reaction evidence="1 10 11">
        <text>D-ribulose 5-phosphate = D-xylulose 5-phosphate</text>
        <dbReference type="Rhea" id="RHEA:13677"/>
        <dbReference type="ChEBI" id="CHEBI:57737"/>
        <dbReference type="ChEBI" id="CHEBI:58121"/>
        <dbReference type="EC" id="5.1.3.1"/>
    </reaction>
</comment>
<dbReference type="AlphaFoldDB" id="A0A160PA88"/>
<comment type="pathway">
    <text evidence="10">Carbohydrate degradation.</text>
</comment>
<dbReference type="SUPFAM" id="SSF51366">
    <property type="entry name" value="Ribulose-phoshate binding barrel"/>
    <property type="match status" value="1"/>
</dbReference>
<keyword evidence="13" id="KW-0170">Cobalt</keyword>
<dbReference type="GO" id="GO:0046872">
    <property type="term" value="F:metal ion binding"/>
    <property type="evidence" value="ECO:0007669"/>
    <property type="project" value="UniProtKB-UniRule"/>
</dbReference>
<dbReference type="PROSITE" id="PS01085">
    <property type="entry name" value="RIBUL_P_3_EPIMER_1"/>
    <property type="match status" value="1"/>
</dbReference>
<protein>
    <recommendedName>
        <fullName evidence="7 10">Ribulose-phosphate 3-epimerase</fullName>
        <ecNumber evidence="7 10">5.1.3.1</ecNumber>
    </recommendedName>
</protein>
<dbReference type="NCBIfam" id="TIGR01163">
    <property type="entry name" value="rpe"/>
    <property type="match status" value="1"/>
</dbReference>
<evidence type="ECO:0000256" key="11">
    <source>
        <dbReference type="PIRNR" id="PIRNR001461"/>
    </source>
</evidence>
<reference evidence="15 16" key="1">
    <citation type="journal article" date="2016" name="Genome Announc.">
        <title>Complete Genome Sequence of Methylobacterium populi P-1M, Isolated from Pink-Pigmented Household Biofilm.</title>
        <authorList>
            <person name="Morohoshi T."/>
            <person name="Ikeda T."/>
        </authorList>
    </citation>
    <scope>NUCLEOTIDE SEQUENCE [LARGE SCALE GENOMIC DNA]</scope>
    <source>
        <strain evidence="15 16">P-1M</strain>
    </source>
</reference>
<feature type="active site" description="Proton donor" evidence="10 12">
    <location>
        <position position="172"/>
    </location>
</feature>
<evidence type="ECO:0000256" key="10">
    <source>
        <dbReference type="HAMAP-Rule" id="MF_02227"/>
    </source>
</evidence>
<feature type="binding site" evidence="10 13">
    <location>
        <position position="172"/>
    </location>
    <ligand>
        <name>a divalent metal cation</name>
        <dbReference type="ChEBI" id="CHEBI:60240"/>
    </ligand>
</feature>
<comment type="similarity">
    <text evidence="6 10 11">Belongs to the ribulose-phosphate 3-epimerase family.</text>
</comment>
<keyword evidence="9 10" id="KW-0413">Isomerase</keyword>
<dbReference type="InterPro" id="IPR013785">
    <property type="entry name" value="Aldolase_TIM"/>
</dbReference>
<keyword evidence="10 11" id="KW-0119">Carbohydrate metabolism</keyword>
<evidence type="ECO:0000313" key="15">
    <source>
        <dbReference type="EMBL" id="BAU89627.1"/>
    </source>
</evidence>
<dbReference type="EC" id="5.1.3.1" evidence="7 10"/>
<keyword evidence="13" id="KW-0464">Manganese</keyword>
<comment type="function">
    <text evidence="10">Catalyzes the reversible epimerization of D-ribulose 5-phosphate to D-xylulose 5-phosphate.</text>
</comment>
<evidence type="ECO:0000256" key="7">
    <source>
        <dbReference type="ARBA" id="ARBA00013188"/>
    </source>
</evidence>
<dbReference type="NCBIfam" id="NF004076">
    <property type="entry name" value="PRK05581.1-4"/>
    <property type="match status" value="1"/>
</dbReference>
<dbReference type="Proteomes" id="UP000218288">
    <property type="component" value="Chromosome"/>
</dbReference>
<dbReference type="InterPro" id="IPR000056">
    <property type="entry name" value="Ribul_P_3_epim-like"/>
</dbReference>
<feature type="binding site" evidence="10 14">
    <location>
        <position position="65"/>
    </location>
    <ligand>
        <name>substrate</name>
    </ligand>
</feature>
<dbReference type="HAMAP" id="MF_02227">
    <property type="entry name" value="RPE"/>
    <property type="match status" value="1"/>
</dbReference>
<evidence type="ECO:0000256" key="9">
    <source>
        <dbReference type="ARBA" id="ARBA00023235"/>
    </source>
</evidence>
<keyword evidence="8 10" id="KW-0479">Metal-binding</keyword>
<dbReference type="RefSeq" id="WP_096484110.1">
    <property type="nucleotide sequence ID" value="NZ_AP014809.1"/>
</dbReference>
<comment type="cofactor">
    <cofactor evidence="2">
        <name>Mn(2+)</name>
        <dbReference type="ChEBI" id="CHEBI:29035"/>
    </cofactor>
</comment>
<dbReference type="CDD" id="cd00429">
    <property type="entry name" value="RPE"/>
    <property type="match status" value="1"/>
</dbReference>
<keyword evidence="13" id="KW-0862">Zinc</keyword>
<evidence type="ECO:0000256" key="14">
    <source>
        <dbReference type="PIRSR" id="PIRSR001461-3"/>
    </source>
</evidence>
<evidence type="ECO:0000313" key="16">
    <source>
        <dbReference type="Proteomes" id="UP000218288"/>
    </source>
</evidence>
<dbReference type="GO" id="GO:0006098">
    <property type="term" value="P:pentose-phosphate shunt"/>
    <property type="evidence" value="ECO:0007669"/>
    <property type="project" value="UniProtKB-UniRule"/>
</dbReference>
<evidence type="ECO:0000256" key="1">
    <source>
        <dbReference type="ARBA" id="ARBA00001782"/>
    </source>
</evidence>
<dbReference type="EMBL" id="AP014809">
    <property type="protein sequence ID" value="BAU89627.1"/>
    <property type="molecule type" value="Genomic_DNA"/>
</dbReference>
<evidence type="ECO:0000256" key="3">
    <source>
        <dbReference type="ARBA" id="ARBA00001941"/>
    </source>
</evidence>
<feature type="active site" description="Proton acceptor" evidence="10 12">
    <location>
        <position position="34"/>
    </location>
</feature>
<dbReference type="GO" id="GO:0004750">
    <property type="term" value="F:D-ribulose-phosphate 3-epimerase activity"/>
    <property type="evidence" value="ECO:0007669"/>
    <property type="project" value="UniProtKB-UniRule"/>
</dbReference>
<feature type="binding site" evidence="10">
    <location>
        <begin position="172"/>
        <end position="174"/>
    </location>
    <ligand>
        <name>substrate</name>
    </ligand>
</feature>